<dbReference type="STRING" id="40754.THII_3807"/>
<evidence type="ECO:0000313" key="6">
    <source>
        <dbReference type="Proteomes" id="UP000031623"/>
    </source>
</evidence>
<dbReference type="GO" id="GO:0006729">
    <property type="term" value="P:tetrahydrobiopterin biosynthetic process"/>
    <property type="evidence" value="ECO:0007669"/>
    <property type="project" value="InterPro"/>
</dbReference>
<keyword evidence="3 4" id="KW-0456">Lyase</keyword>
<dbReference type="HOGENOM" id="CLU_081974_2_2_6"/>
<comment type="catalytic activity">
    <reaction evidence="1 4">
        <text>(4aS,6R)-4a-hydroxy-L-erythro-5,6,7,8-tetrahydrobiopterin = (6R)-L-erythro-6,7-dihydrobiopterin + H2O</text>
        <dbReference type="Rhea" id="RHEA:11920"/>
        <dbReference type="ChEBI" id="CHEBI:15377"/>
        <dbReference type="ChEBI" id="CHEBI:15642"/>
        <dbReference type="ChEBI" id="CHEBI:43120"/>
        <dbReference type="EC" id="4.2.1.96"/>
    </reaction>
</comment>
<dbReference type="Pfam" id="PF01329">
    <property type="entry name" value="Pterin_4a"/>
    <property type="match status" value="1"/>
</dbReference>
<gene>
    <name evidence="5" type="ORF">THII_3807</name>
</gene>
<keyword evidence="6" id="KW-1185">Reference proteome</keyword>
<dbReference type="PANTHER" id="PTHR12599:SF0">
    <property type="entry name" value="PTERIN-4-ALPHA-CARBINOLAMINE DEHYDRATASE"/>
    <property type="match status" value="1"/>
</dbReference>
<sequence length="121" mass="13888">MSRLLTKHCQPCEGSVQPFTREEAQTLLNQEIQEWCLNETATEINRAYKFKNYYETMAFVNGIAWIAHQEDHHPNLEISYCRCLVRYCTHAINGLSENDFICAARVDALLLPPQGIAVCKP</sequence>
<evidence type="ECO:0000256" key="2">
    <source>
        <dbReference type="ARBA" id="ARBA00006472"/>
    </source>
</evidence>
<dbReference type="CDD" id="cd00913">
    <property type="entry name" value="PCD_DCoH_subfamily_a"/>
    <property type="match status" value="1"/>
</dbReference>
<comment type="similarity">
    <text evidence="2 4">Belongs to the pterin-4-alpha-carbinolamine dehydratase family.</text>
</comment>
<organism evidence="5 6">
    <name type="scientific">Thioploca ingrica</name>
    <dbReference type="NCBI Taxonomy" id="40754"/>
    <lineage>
        <taxon>Bacteria</taxon>
        <taxon>Pseudomonadati</taxon>
        <taxon>Pseudomonadota</taxon>
        <taxon>Gammaproteobacteria</taxon>
        <taxon>Thiotrichales</taxon>
        <taxon>Thiotrichaceae</taxon>
        <taxon>Thioploca</taxon>
    </lineage>
</organism>
<name>A0A090AKK8_9GAMM</name>
<dbReference type="Proteomes" id="UP000031623">
    <property type="component" value="Chromosome"/>
</dbReference>
<dbReference type="InterPro" id="IPR036428">
    <property type="entry name" value="PCD_sf"/>
</dbReference>
<evidence type="ECO:0000256" key="1">
    <source>
        <dbReference type="ARBA" id="ARBA00001554"/>
    </source>
</evidence>
<dbReference type="EMBL" id="AP014633">
    <property type="protein sequence ID" value="BAP58104.1"/>
    <property type="molecule type" value="Genomic_DNA"/>
</dbReference>
<reference evidence="5 6" key="1">
    <citation type="journal article" date="2014" name="ISME J.">
        <title>Ecophysiology of Thioploca ingrica as revealed by the complete genome sequence supplemented with proteomic evidence.</title>
        <authorList>
            <person name="Kojima H."/>
            <person name="Ogura Y."/>
            <person name="Yamamoto N."/>
            <person name="Togashi T."/>
            <person name="Mori H."/>
            <person name="Watanabe T."/>
            <person name="Nemoto F."/>
            <person name="Kurokawa K."/>
            <person name="Hayashi T."/>
            <person name="Fukui M."/>
        </authorList>
    </citation>
    <scope>NUCLEOTIDE SEQUENCE [LARGE SCALE GENOMIC DNA]</scope>
</reference>
<dbReference type="PANTHER" id="PTHR12599">
    <property type="entry name" value="PTERIN-4-ALPHA-CARBINOLAMINE DEHYDRATASE"/>
    <property type="match status" value="1"/>
</dbReference>
<dbReference type="GO" id="GO:0008124">
    <property type="term" value="F:4-alpha-hydroxytetrahydrobiopterin dehydratase activity"/>
    <property type="evidence" value="ECO:0007669"/>
    <property type="project" value="UniProtKB-UniRule"/>
</dbReference>
<dbReference type="SUPFAM" id="SSF55248">
    <property type="entry name" value="PCD-like"/>
    <property type="match status" value="1"/>
</dbReference>
<dbReference type="KEGG" id="tig:THII_3807"/>
<evidence type="ECO:0000256" key="4">
    <source>
        <dbReference type="HAMAP-Rule" id="MF_00434"/>
    </source>
</evidence>
<evidence type="ECO:0000313" key="5">
    <source>
        <dbReference type="EMBL" id="BAP58104.1"/>
    </source>
</evidence>
<dbReference type="Gene3D" id="3.30.1360.20">
    <property type="entry name" value="Transcriptional coactivator/pterin dehydratase"/>
    <property type="match status" value="1"/>
</dbReference>
<dbReference type="InterPro" id="IPR001533">
    <property type="entry name" value="Pterin_deHydtase"/>
</dbReference>
<evidence type="ECO:0000256" key="3">
    <source>
        <dbReference type="ARBA" id="ARBA00023239"/>
    </source>
</evidence>
<dbReference type="HAMAP" id="MF_00434">
    <property type="entry name" value="Pterin_4_alpha"/>
    <property type="match status" value="1"/>
</dbReference>
<accession>A0A090AKK8</accession>
<dbReference type="NCBIfam" id="NF002019">
    <property type="entry name" value="PRK00823.1-4"/>
    <property type="match status" value="1"/>
</dbReference>
<dbReference type="AlphaFoldDB" id="A0A090AKK8"/>
<proteinExistence type="inferred from homology"/>
<protein>
    <recommendedName>
        <fullName evidence="4">Putative pterin-4-alpha-carbinolamine dehydratase</fullName>
        <shortName evidence="4">PHS</shortName>
        <ecNumber evidence="4">4.2.1.96</ecNumber>
    </recommendedName>
    <alternativeName>
        <fullName evidence="4">4-alpha-hydroxy-tetrahydropterin dehydratase</fullName>
    </alternativeName>
    <alternativeName>
        <fullName evidence="4">Pterin carbinolamine dehydratase</fullName>
        <shortName evidence="4">PCD</shortName>
    </alternativeName>
</protein>
<dbReference type="OrthoDB" id="5294615at2"/>
<dbReference type="EC" id="4.2.1.96" evidence="4"/>